<gene>
    <name evidence="1" type="ORF">OR613_17305</name>
</gene>
<dbReference type="AlphaFoldDB" id="A0AAJ5UD81"/>
<sequence length="104" mass="11859">MDITVRKFRFRAHHATAKNIVNPPEIRQEAVSRATIEVFHPAERQQNYSFYYSIVFINFLKKTAGISVEKFHEKTARFCCARTGGPGATDYQLAIAIPTVICRP</sequence>
<evidence type="ECO:0000313" key="1">
    <source>
        <dbReference type="EMBL" id="WBW59782.1"/>
    </source>
</evidence>
<reference evidence="1 2" key="1">
    <citation type="journal article" date="2023" name="Microbiol. Resour. Announc.">
        <title>Complete Genome Sequence of the First Colistin-Resistant Raoultella electrica Strain.</title>
        <authorList>
            <person name="Aldeia C."/>
            <person name="Campos-Madueno E.I."/>
            <person name="Sendi P."/>
            <person name="Endimiani A."/>
        </authorList>
    </citation>
    <scope>NUCLEOTIDE SEQUENCE [LARGE SCALE GENOMIC DNA]</scope>
    <source>
        <strain evidence="1 2">S2-IND-01-C</strain>
    </source>
</reference>
<dbReference type="Proteomes" id="UP001210130">
    <property type="component" value="Chromosome"/>
</dbReference>
<name>A0AAJ5UD81_9ENTR</name>
<proteinExistence type="predicted"/>
<dbReference type="RefSeq" id="WP_165457139.1">
    <property type="nucleotide sequence ID" value="NZ_CP112887.1"/>
</dbReference>
<protein>
    <submittedName>
        <fullName evidence="1">Uncharacterized protein</fullName>
    </submittedName>
</protein>
<dbReference type="EMBL" id="CP112887">
    <property type="protein sequence ID" value="WBW59782.1"/>
    <property type="molecule type" value="Genomic_DNA"/>
</dbReference>
<keyword evidence="2" id="KW-1185">Reference proteome</keyword>
<organism evidence="1 2">
    <name type="scientific">Klebsiella electrica</name>
    <dbReference type="NCBI Taxonomy" id="1259973"/>
    <lineage>
        <taxon>Bacteria</taxon>
        <taxon>Pseudomonadati</taxon>
        <taxon>Pseudomonadota</taxon>
        <taxon>Gammaproteobacteria</taxon>
        <taxon>Enterobacterales</taxon>
        <taxon>Enterobacteriaceae</taxon>
        <taxon>Klebsiella/Raoultella group</taxon>
        <taxon>Klebsiella</taxon>
    </lineage>
</organism>
<accession>A0AAJ5UD81</accession>
<evidence type="ECO:0000313" key="2">
    <source>
        <dbReference type="Proteomes" id="UP001210130"/>
    </source>
</evidence>